<evidence type="ECO:0008006" key="3">
    <source>
        <dbReference type="Google" id="ProtNLM"/>
    </source>
</evidence>
<dbReference type="EMBL" id="JABFAE010000005">
    <property type="protein sequence ID" value="MBA0828398.1"/>
    <property type="molecule type" value="Genomic_DNA"/>
</dbReference>
<gene>
    <name evidence="1" type="ORF">Goarm_013075</name>
</gene>
<evidence type="ECO:0000313" key="2">
    <source>
        <dbReference type="Proteomes" id="UP000593575"/>
    </source>
</evidence>
<reference evidence="1 2" key="1">
    <citation type="journal article" date="2019" name="Genome Biol. Evol.">
        <title>Insights into the evolution of the New World diploid cottons (Gossypium, subgenus Houzingenia) based on genome sequencing.</title>
        <authorList>
            <person name="Grover C.E."/>
            <person name="Arick M.A. 2nd"/>
            <person name="Thrash A."/>
            <person name="Conover J.L."/>
            <person name="Sanders W.S."/>
            <person name="Peterson D.G."/>
            <person name="Frelichowski J.E."/>
            <person name="Scheffler J.A."/>
            <person name="Scheffler B.E."/>
            <person name="Wendel J.F."/>
        </authorList>
    </citation>
    <scope>NUCLEOTIDE SEQUENCE [LARGE SCALE GENOMIC DNA]</scope>
    <source>
        <strain evidence="1">6</strain>
        <tissue evidence="1">Leaf</tissue>
    </source>
</reference>
<protein>
    <recommendedName>
        <fullName evidence="3">DUF4283 domain-containing protein</fullName>
    </recommendedName>
</protein>
<keyword evidence="2" id="KW-1185">Reference proteome</keyword>
<feature type="non-terminal residue" evidence="1">
    <location>
        <position position="147"/>
    </location>
</feature>
<accession>A0A7J9J2Z8</accession>
<name>A0A7J9J2Z8_9ROSI</name>
<sequence>MVIRLLGRNIRYKDLMNRILLMWKPSRDFQLVGLDNDHVLVKFRNKANFDKVFIKGLWGKAGKESIKRKEIVGNIGNSSRSRFKFLGDKDNEALFEENFMLIGEAIEKARDNENLESNLVINNIELEVLDKELGSPTLRHRPFPTNK</sequence>
<dbReference type="Proteomes" id="UP000593575">
    <property type="component" value="Unassembled WGS sequence"/>
</dbReference>
<evidence type="ECO:0000313" key="1">
    <source>
        <dbReference type="EMBL" id="MBA0828398.1"/>
    </source>
</evidence>
<organism evidence="1 2">
    <name type="scientific">Gossypium armourianum</name>
    <dbReference type="NCBI Taxonomy" id="34283"/>
    <lineage>
        <taxon>Eukaryota</taxon>
        <taxon>Viridiplantae</taxon>
        <taxon>Streptophyta</taxon>
        <taxon>Embryophyta</taxon>
        <taxon>Tracheophyta</taxon>
        <taxon>Spermatophyta</taxon>
        <taxon>Magnoliopsida</taxon>
        <taxon>eudicotyledons</taxon>
        <taxon>Gunneridae</taxon>
        <taxon>Pentapetalae</taxon>
        <taxon>rosids</taxon>
        <taxon>malvids</taxon>
        <taxon>Malvales</taxon>
        <taxon>Malvaceae</taxon>
        <taxon>Malvoideae</taxon>
        <taxon>Gossypium</taxon>
    </lineage>
</organism>
<comment type="caution">
    <text evidence="1">The sequence shown here is derived from an EMBL/GenBank/DDBJ whole genome shotgun (WGS) entry which is preliminary data.</text>
</comment>
<dbReference type="AlphaFoldDB" id="A0A7J9J2Z8"/>
<proteinExistence type="predicted"/>